<dbReference type="GeneID" id="112689627"/>
<feature type="domain" description="Enkurin" evidence="7">
    <location>
        <begin position="166"/>
        <end position="258"/>
    </location>
</feature>
<sequence>MNRCQENIKYLIPKPETPVIKPPMYRSVYTESVKNAYKSNKGCHRTMGYAEIQLDPPTQFLKKHTRKVLRPCVETLKNCKCTNKSNELPASDASYAKKKPQTKTHENQIQKNIRKKNIIDVIKRVPSQPKHRVQDTRNGHVIVLNEAGLEPMYVSKKNYGQTPSYILKMYKEKEMAKLMETERKRAVKPPLRYLPEDERNELLKGLKTNWAELHKEFLLLPMLTDTMPKMKRKTMLEKQLNNLEKDIDLLERNSSIYVRQDL</sequence>
<keyword evidence="3" id="KW-0963">Cytoplasm</keyword>
<dbReference type="OrthoDB" id="2123594at2759"/>
<evidence type="ECO:0000256" key="1">
    <source>
        <dbReference type="ARBA" id="ARBA00004138"/>
    </source>
</evidence>
<keyword evidence="6" id="KW-0175">Coiled coil</keyword>
<dbReference type="InterPro" id="IPR027012">
    <property type="entry name" value="Enkurin_dom"/>
</dbReference>
<gene>
    <name evidence="9" type="primary">LOC112689627</name>
</gene>
<dbReference type="Pfam" id="PF13864">
    <property type="entry name" value="Enkurin"/>
    <property type="match status" value="1"/>
</dbReference>
<evidence type="ECO:0000313" key="9">
    <source>
        <dbReference type="RefSeq" id="XP_025419208.1"/>
    </source>
</evidence>
<evidence type="ECO:0000259" key="7">
    <source>
        <dbReference type="PROSITE" id="PS51665"/>
    </source>
</evidence>
<protein>
    <submittedName>
        <fullName evidence="9">Enkurin</fullName>
    </submittedName>
</protein>
<evidence type="ECO:0000256" key="6">
    <source>
        <dbReference type="SAM" id="Coils"/>
    </source>
</evidence>
<dbReference type="PROSITE" id="PS51665">
    <property type="entry name" value="ENKURIN"/>
    <property type="match status" value="1"/>
</dbReference>
<dbReference type="GO" id="GO:0005516">
    <property type="term" value="F:calmodulin binding"/>
    <property type="evidence" value="ECO:0007669"/>
    <property type="project" value="TreeGrafter"/>
</dbReference>
<dbReference type="Proteomes" id="UP000694846">
    <property type="component" value="Unplaced"/>
</dbReference>
<evidence type="ECO:0000256" key="2">
    <source>
        <dbReference type="ARBA" id="ARBA00004245"/>
    </source>
</evidence>
<name>A0A8B8G8M5_9HEMI</name>
<comment type="subcellular location">
    <subcellularLocation>
        <location evidence="1">Cell projection</location>
        <location evidence="1">Cilium</location>
    </subcellularLocation>
    <subcellularLocation>
        <location evidence="2">Cytoplasm</location>
        <location evidence="2">Cytoskeleton</location>
    </subcellularLocation>
</comment>
<keyword evidence="8" id="KW-1185">Reference proteome</keyword>
<feature type="coiled-coil region" evidence="6">
    <location>
        <begin position="233"/>
        <end position="260"/>
    </location>
</feature>
<evidence type="ECO:0000313" key="8">
    <source>
        <dbReference type="Proteomes" id="UP000694846"/>
    </source>
</evidence>
<evidence type="ECO:0000256" key="3">
    <source>
        <dbReference type="ARBA" id="ARBA00022490"/>
    </source>
</evidence>
<dbReference type="GO" id="GO:0001669">
    <property type="term" value="C:acrosomal vesicle"/>
    <property type="evidence" value="ECO:0007669"/>
    <property type="project" value="TreeGrafter"/>
</dbReference>
<organism evidence="8 9">
    <name type="scientific">Sipha flava</name>
    <name type="common">yellow sugarcane aphid</name>
    <dbReference type="NCBI Taxonomy" id="143950"/>
    <lineage>
        <taxon>Eukaryota</taxon>
        <taxon>Metazoa</taxon>
        <taxon>Ecdysozoa</taxon>
        <taxon>Arthropoda</taxon>
        <taxon>Hexapoda</taxon>
        <taxon>Insecta</taxon>
        <taxon>Pterygota</taxon>
        <taxon>Neoptera</taxon>
        <taxon>Paraneoptera</taxon>
        <taxon>Hemiptera</taxon>
        <taxon>Sternorrhyncha</taxon>
        <taxon>Aphidomorpha</taxon>
        <taxon>Aphidoidea</taxon>
        <taxon>Aphididae</taxon>
        <taxon>Sipha</taxon>
    </lineage>
</organism>
<dbReference type="GO" id="GO:0005879">
    <property type="term" value="C:axonemal microtubule"/>
    <property type="evidence" value="ECO:0007669"/>
    <property type="project" value="TreeGrafter"/>
</dbReference>
<keyword evidence="4" id="KW-0206">Cytoskeleton</keyword>
<dbReference type="PANTHER" id="PTHR21490">
    <property type="entry name" value="ENKURIN-RELATED"/>
    <property type="match status" value="1"/>
</dbReference>
<dbReference type="InterPro" id="IPR052102">
    <property type="entry name" value="Enkurin_domain-protein"/>
</dbReference>
<evidence type="ECO:0000256" key="5">
    <source>
        <dbReference type="ARBA" id="ARBA00023273"/>
    </source>
</evidence>
<proteinExistence type="predicted"/>
<reference evidence="9" key="1">
    <citation type="submission" date="2025-08" db="UniProtKB">
        <authorList>
            <consortium name="RefSeq"/>
        </authorList>
    </citation>
    <scope>IDENTIFICATION</scope>
    <source>
        <tissue evidence="9">Whole body</tissue>
    </source>
</reference>
<dbReference type="PANTHER" id="PTHR21490:SF0">
    <property type="entry name" value="ENKURIN"/>
    <property type="match status" value="1"/>
</dbReference>
<dbReference type="RefSeq" id="XP_025419208.1">
    <property type="nucleotide sequence ID" value="XM_025563423.1"/>
</dbReference>
<accession>A0A8B8G8M5</accession>
<dbReference type="AlphaFoldDB" id="A0A8B8G8M5"/>
<keyword evidence="5" id="KW-0966">Cell projection</keyword>
<evidence type="ECO:0000256" key="4">
    <source>
        <dbReference type="ARBA" id="ARBA00023212"/>
    </source>
</evidence>